<proteinExistence type="predicted"/>
<keyword evidence="2" id="KW-1185">Reference proteome</keyword>
<dbReference type="AlphaFoldDB" id="A0A9N7YSP7"/>
<accession>A0A9N7YSP7</accession>
<reference evidence="1" key="1">
    <citation type="submission" date="2020-03" db="EMBL/GenBank/DDBJ databases">
        <authorList>
            <person name="Weist P."/>
        </authorList>
    </citation>
    <scope>NUCLEOTIDE SEQUENCE</scope>
</reference>
<gene>
    <name evidence="1" type="ORF">PLEPLA_LOCUS26249</name>
</gene>
<protein>
    <submittedName>
        <fullName evidence="1">Uncharacterized protein</fullName>
    </submittedName>
</protein>
<dbReference type="Proteomes" id="UP001153269">
    <property type="component" value="Unassembled WGS sequence"/>
</dbReference>
<evidence type="ECO:0000313" key="2">
    <source>
        <dbReference type="Proteomes" id="UP001153269"/>
    </source>
</evidence>
<name>A0A9N7YSP7_PLEPL</name>
<organism evidence="1 2">
    <name type="scientific">Pleuronectes platessa</name>
    <name type="common">European plaice</name>
    <dbReference type="NCBI Taxonomy" id="8262"/>
    <lineage>
        <taxon>Eukaryota</taxon>
        <taxon>Metazoa</taxon>
        <taxon>Chordata</taxon>
        <taxon>Craniata</taxon>
        <taxon>Vertebrata</taxon>
        <taxon>Euteleostomi</taxon>
        <taxon>Actinopterygii</taxon>
        <taxon>Neopterygii</taxon>
        <taxon>Teleostei</taxon>
        <taxon>Neoteleostei</taxon>
        <taxon>Acanthomorphata</taxon>
        <taxon>Carangaria</taxon>
        <taxon>Pleuronectiformes</taxon>
        <taxon>Pleuronectoidei</taxon>
        <taxon>Pleuronectidae</taxon>
        <taxon>Pleuronectes</taxon>
    </lineage>
</organism>
<sequence length="115" mass="12864">MGSPPDSTNHIPLLLIRLHWPLVQHRKHYTIPLLTFKGRHDLVPPDLSVRRNFDDLLSALTSASSSTLGHMQRSLELSPRHPPLECSLADLLPLRSHGETPSQTDCEVSFQRCAG</sequence>
<comment type="caution">
    <text evidence="1">The sequence shown here is derived from an EMBL/GenBank/DDBJ whole genome shotgun (WGS) entry which is preliminary data.</text>
</comment>
<evidence type="ECO:0000313" key="1">
    <source>
        <dbReference type="EMBL" id="CAB1438308.1"/>
    </source>
</evidence>
<dbReference type="EMBL" id="CADEAL010002135">
    <property type="protein sequence ID" value="CAB1438308.1"/>
    <property type="molecule type" value="Genomic_DNA"/>
</dbReference>